<organism evidence="5 6">
    <name type="scientific">Peptostreptococcus porci</name>
    <dbReference type="NCBI Taxonomy" id="2652282"/>
    <lineage>
        <taxon>Bacteria</taxon>
        <taxon>Bacillati</taxon>
        <taxon>Bacillota</taxon>
        <taxon>Clostridia</taxon>
        <taxon>Peptostreptococcales</taxon>
        <taxon>Peptostreptococcaceae</taxon>
        <taxon>Peptostreptococcus</taxon>
    </lineage>
</organism>
<reference evidence="5 6" key="1">
    <citation type="submission" date="2019-08" db="EMBL/GenBank/DDBJ databases">
        <title>In-depth cultivation of the pig gut microbiome towards novel bacterial diversity and tailored functional studies.</title>
        <authorList>
            <person name="Wylensek D."/>
            <person name="Hitch T.C.A."/>
            <person name="Clavel T."/>
        </authorList>
    </citation>
    <scope>NUCLEOTIDE SEQUENCE [LARGE SCALE GENOMIC DNA]</scope>
    <source>
        <strain evidence="5 6">WCA-SAB-591-4A-A</strain>
    </source>
</reference>
<sequence>MKAISIDLETYSDVDLQKCGVYKYAQSDNFEILLFGYSVDSGEVIVVDLAQGENIPNEIVKALTDESAIKWAFNAAFERVCLSEYLRRYYEKDFRSYSINEDTVGDYLDPSSWKCSMIWSAYMGLPLSLAGAGAVLGLSEQKLTEGKDLIRYFCVPCKPTKVNGGRTRNLPLHDTEKWEMFKKYNKRDVEVEMSIQEKLSKFPVPEFVWEEYHLDQEINDRGIALDMAVVKNAILFDSKSKAVLSDKMQELTGLDNPNSVQQMKQWLADNGLKMGSLGKKEVAEVLKTAPEPLQTVLSLRQQLAKSSVKKYQAMENAVCKYGRARGMFQFYGANRSGRWAGRLIQLQNLPQNHITDLAEARSLVEQGNYDAMNMLYDDIPDTLSQLIRTAFVPRKGKKFIVSDFSAIEARVLSHLAGEKWRADVFASGGDIYCASASQMFHVPVEKHGQNAHLRQKGKIAELALGYGGSVGALKSMGALEMGLAEEELQPLVDMWREANPNIVKFWWEVDRAVKKAVKERMPSKVGSVSFSYKSGMLFIGLPSGRNLSYVKPKMGVNQFGSESVTYEGVGDTKKWERIESYGPKFVENIVQAISKDILMYAMRTLSHCFICGHVHDELIIECDKRVSLAAICEQMGRTTPWIDGILLRADGYECNFYKKD</sequence>
<dbReference type="EC" id="2.7.7.7" evidence="1"/>
<dbReference type="SMART" id="SM00482">
    <property type="entry name" value="POLAc"/>
    <property type="match status" value="1"/>
</dbReference>
<evidence type="ECO:0000256" key="3">
    <source>
        <dbReference type="ARBA" id="ARBA00049244"/>
    </source>
</evidence>
<dbReference type="InterPro" id="IPR043502">
    <property type="entry name" value="DNA/RNA_pol_sf"/>
</dbReference>
<dbReference type="PANTHER" id="PTHR10133:SF27">
    <property type="entry name" value="DNA POLYMERASE NU"/>
    <property type="match status" value="1"/>
</dbReference>
<feature type="domain" description="DNA-directed DNA polymerase family A palm" evidence="4">
    <location>
        <begin position="384"/>
        <end position="626"/>
    </location>
</feature>
<dbReference type="Pfam" id="PF00476">
    <property type="entry name" value="DNA_pol_A"/>
    <property type="match status" value="1"/>
</dbReference>
<evidence type="ECO:0000256" key="1">
    <source>
        <dbReference type="ARBA" id="ARBA00012417"/>
    </source>
</evidence>
<dbReference type="Gene3D" id="1.10.150.20">
    <property type="entry name" value="5' to 3' exonuclease, C-terminal subdomain"/>
    <property type="match status" value="1"/>
</dbReference>
<keyword evidence="2" id="KW-0235">DNA replication</keyword>
<evidence type="ECO:0000259" key="4">
    <source>
        <dbReference type="SMART" id="SM00482"/>
    </source>
</evidence>
<evidence type="ECO:0000313" key="5">
    <source>
        <dbReference type="EMBL" id="MST61586.1"/>
    </source>
</evidence>
<accession>A0A6N7XAA3</accession>
<dbReference type="GO" id="GO:0003887">
    <property type="term" value="F:DNA-directed DNA polymerase activity"/>
    <property type="evidence" value="ECO:0007669"/>
    <property type="project" value="UniProtKB-EC"/>
</dbReference>
<comment type="caution">
    <text evidence="5">The sequence shown here is derived from an EMBL/GenBank/DDBJ whole genome shotgun (WGS) entry which is preliminary data.</text>
</comment>
<dbReference type="Proteomes" id="UP000440713">
    <property type="component" value="Unassembled WGS sequence"/>
</dbReference>
<protein>
    <recommendedName>
        <fullName evidence="1">DNA-directed DNA polymerase</fullName>
        <ecNumber evidence="1">2.7.7.7</ecNumber>
    </recommendedName>
</protein>
<evidence type="ECO:0000256" key="2">
    <source>
        <dbReference type="ARBA" id="ARBA00022705"/>
    </source>
</evidence>
<dbReference type="PANTHER" id="PTHR10133">
    <property type="entry name" value="DNA POLYMERASE I"/>
    <property type="match status" value="1"/>
</dbReference>
<dbReference type="GO" id="GO:0003677">
    <property type="term" value="F:DNA binding"/>
    <property type="evidence" value="ECO:0007669"/>
    <property type="project" value="InterPro"/>
</dbReference>
<keyword evidence="6" id="KW-1185">Reference proteome</keyword>
<dbReference type="GO" id="GO:0006261">
    <property type="term" value="P:DNA-templated DNA replication"/>
    <property type="evidence" value="ECO:0007669"/>
    <property type="project" value="InterPro"/>
</dbReference>
<dbReference type="EMBL" id="VUNE01000001">
    <property type="protein sequence ID" value="MST61586.1"/>
    <property type="molecule type" value="Genomic_DNA"/>
</dbReference>
<evidence type="ECO:0000313" key="6">
    <source>
        <dbReference type="Proteomes" id="UP000440713"/>
    </source>
</evidence>
<proteinExistence type="predicted"/>
<dbReference type="InterPro" id="IPR002298">
    <property type="entry name" value="DNA_polymerase_A"/>
</dbReference>
<dbReference type="CDD" id="cd08642">
    <property type="entry name" value="DNA_pol_A_pol_I_A"/>
    <property type="match status" value="1"/>
</dbReference>
<dbReference type="RefSeq" id="WP_154537518.1">
    <property type="nucleotide sequence ID" value="NZ_VUNE01000001.1"/>
</dbReference>
<dbReference type="SUPFAM" id="SSF56672">
    <property type="entry name" value="DNA/RNA polymerases"/>
    <property type="match status" value="1"/>
</dbReference>
<comment type="catalytic activity">
    <reaction evidence="3">
        <text>DNA(n) + a 2'-deoxyribonucleoside 5'-triphosphate = DNA(n+1) + diphosphate</text>
        <dbReference type="Rhea" id="RHEA:22508"/>
        <dbReference type="Rhea" id="RHEA-COMP:17339"/>
        <dbReference type="Rhea" id="RHEA-COMP:17340"/>
        <dbReference type="ChEBI" id="CHEBI:33019"/>
        <dbReference type="ChEBI" id="CHEBI:61560"/>
        <dbReference type="ChEBI" id="CHEBI:173112"/>
        <dbReference type="EC" id="2.7.7.7"/>
    </reaction>
</comment>
<gene>
    <name evidence="5" type="ORF">FYJ71_01125</name>
</gene>
<dbReference type="PRINTS" id="PR00868">
    <property type="entry name" value="DNAPOLI"/>
</dbReference>
<dbReference type="InterPro" id="IPR001098">
    <property type="entry name" value="DNA-dir_DNA_pol_A_palm_dom"/>
</dbReference>
<dbReference type="GO" id="GO:0006302">
    <property type="term" value="P:double-strand break repair"/>
    <property type="evidence" value="ECO:0007669"/>
    <property type="project" value="TreeGrafter"/>
</dbReference>
<name>A0A6N7XAA3_9FIRM</name>
<dbReference type="AlphaFoldDB" id="A0A6N7XAA3"/>